<comment type="similarity">
    <text evidence="1">Belongs to the sulfatase family.</text>
</comment>
<dbReference type="InterPro" id="IPR000917">
    <property type="entry name" value="Sulfatase_N"/>
</dbReference>
<dbReference type="Proteomes" id="UP000315003">
    <property type="component" value="Chromosome"/>
</dbReference>
<evidence type="ECO:0000313" key="7">
    <source>
        <dbReference type="Proteomes" id="UP000315003"/>
    </source>
</evidence>
<dbReference type="GO" id="GO:0046872">
    <property type="term" value="F:metal ion binding"/>
    <property type="evidence" value="ECO:0007669"/>
    <property type="project" value="UniProtKB-KW"/>
</dbReference>
<dbReference type="PANTHER" id="PTHR42693:SF53">
    <property type="entry name" value="ENDO-4-O-SULFATASE"/>
    <property type="match status" value="1"/>
</dbReference>
<dbReference type="RefSeq" id="WP_145271908.1">
    <property type="nucleotide sequence ID" value="NZ_CP036272.1"/>
</dbReference>
<evidence type="ECO:0000259" key="5">
    <source>
        <dbReference type="Pfam" id="PF00884"/>
    </source>
</evidence>
<dbReference type="EC" id="3.1.6.1" evidence="6"/>
<keyword evidence="7" id="KW-1185">Reference proteome</keyword>
<sequence length="622" mass="69789">MPVKSPDSLSSARSKLTKTDRSFFQAPLTRLCCSIAVVAWLTVGSAWAESKQTQPNVVIVITDDQGYGDLSCHGNPILKTPQLDRLHSESVRLTDYHVAPTCSPTRAAFLTGHWTNRTGVWHTIMGRSMLRENEVTMGDVFSDAGYRTGMFGKWHLGDNFPYRPEDRGFQEVMRHGGGGVGQTPDVWDNAYFDGAYWHNSQITPVKGFCTDVFFDYATKFIRDSAEKKEPFLAYIATNAPHGPMHSPEEFSKPYVDQKENLANFYGMIANIDQNVGELRELLDELNISDNTIFIFTTDNGTSSGSKVFNDGMRGAKGSEYDGGHRVPFFVHWPEQGLDDGRDVDMITSYVDVLPTLIEMCGLTAPEKVKFDGVDISTLIQGGATEWPDRILVTDSQRVKDPIKWRKSAVMTDQWRLCNGKELYDINKDPGQKTNVAEQHPKVVARLTDFYDQWWDELLPTFKQSTAIHLGNPADNPARLTSHDWITTRMTPWNQSQVRAAMNGDANTGFWNVNITKPGTYEFRLRRWPTEIDKTISTAIPAGSGVPGARAFRETPGKAVSAVRANLRIAGKKQSAPLTPDQKEVSFKLKFAAPQTTKLWAEFQTKKDEIFGAYFVYVEYLGQ</sequence>
<dbReference type="Pfam" id="PF00884">
    <property type="entry name" value="Sulfatase"/>
    <property type="match status" value="1"/>
</dbReference>
<dbReference type="EMBL" id="CP036272">
    <property type="protein sequence ID" value="QDT59808.1"/>
    <property type="molecule type" value="Genomic_DNA"/>
</dbReference>
<dbReference type="SUPFAM" id="SSF53649">
    <property type="entry name" value="Alkaline phosphatase-like"/>
    <property type="match status" value="1"/>
</dbReference>
<evidence type="ECO:0000256" key="3">
    <source>
        <dbReference type="ARBA" id="ARBA00022801"/>
    </source>
</evidence>
<dbReference type="InterPro" id="IPR017850">
    <property type="entry name" value="Alkaline_phosphatase_core_sf"/>
</dbReference>
<dbReference type="Gene3D" id="3.40.720.10">
    <property type="entry name" value="Alkaline Phosphatase, subunit A"/>
    <property type="match status" value="1"/>
</dbReference>
<accession>A0A517SUL7</accession>
<name>A0A517SUL7_9BACT</name>
<dbReference type="InterPro" id="IPR050738">
    <property type="entry name" value="Sulfatase"/>
</dbReference>
<dbReference type="FunFam" id="3.40.720.10:FF:000070">
    <property type="entry name" value="Arylsulfatase A"/>
    <property type="match status" value="1"/>
</dbReference>
<proteinExistence type="inferred from homology"/>
<keyword evidence="3 6" id="KW-0378">Hydrolase</keyword>
<dbReference type="OrthoDB" id="9783154at2"/>
<reference evidence="6 7" key="1">
    <citation type="submission" date="2019-02" db="EMBL/GenBank/DDBJ databases">
        <title>Deep-cultivation of Planctomycetes and their phenomic and genomic characterization uncovers novel biology.</title>
        <authorList>
            <person name="Wiegand S."/>
            <person name="Jogler M."/>
            <person name="Boedeker C."/>
            <person name="Pinto D."/>
            <person name="Vollmers J."/>
            <person name="Rivas-Marin E."/>
            <person name="Kohn T."/>
            <person name="Peeters S.H."/>
            <person name="Heuer A."/>
            <person name="Rast P."/>
            <person name="Oberbeckmann S."/>
            <person name="Bunk B."/>
            <person name="Jeske O."/>
            <person name="Meyerdierks A."/>
            <person name="Storesund J.E."/>
            <person name="Kallscheuer N."/>
            <person name="Luecker S."/>
            <person name="Lage O.M."/>
            <person name="Pohl T."/>
            <person name="Merkel B.J."/>
            <person name="Hornburger P."/>
            <person name="Mueller R.-W."/>
            <person name="Bruemmer F."/>
            <person name="Labrenz M."/>
            <person name="Spormann A.M."/>
            <person name="Op den Camp H."/>
            <person name="Overmann J."/>
            <person name="Amann R."/>
            <person name="Jetten M.S.M."/>
            <person name="Mascher T."/>
            <person name="Medema M.H."/>
            <person name="Devos D.P."/>
            <person name="Kaster A.-K."/>
            <person name="Ovreas L."/>
            <person name="Rohde M."/>
            <person name="Galperin M.Y."/>
            <person name="Jogler C."/>
        </authorList>
    </citation>
    <scope>NUCLEOTIDE SEQUENCE [LARGE SCALE GENOMIC DNA]</scope>
    <source>
        <strain evidence="6 7">SV_7m_r</strain>
    </source>
</reference>
<protein>
    <submittedName>
        <fullName evidence="6">Arylsulfatase</fullName>
        <ecNumber evidence="6">3.1.6.1</ecNumber>
    </submittedName>
</protein>
<keyword evidence="2" id="KW-0479">Metal-binding</keyword>
<dbReference type="GO" id="GO:0004065">
    <property type="term" value="F:arylsulfatase activity"/>
    <property type="evidence" value="ECO:0007669"/>
    <property type="project" value="UniProtKB-EC"/>
</dbReference>
<organism evidence="6 7">
    <name type="scientific">Stieleria bergensis</name>
    <dbReference type="NCBI Taxonomy" id="2528025"/>
    <lineage>
        <taxon>Bacteria</taxon>
        <taxon>Pseudomonadati</taxon>
        <taxon>Planctomycetota</taxon>
        <taxon>Planctomycetia</taxon>
        <taxon>Pirellulales</taxon>
        <taxon>Pirellulaceae</taxon>
        <taxon>Stieleria</taxon>
    </lineage>
</organism>
<dbReference type="InterPro" id="IPR024607">
    <property type="entry name" value="Sulfatase_CS"/>
</dbReference>
<dbReference type="AlphaFoldDB" id="A0A517SUL7"/>
<dbReference type="Gene3D" id="3.30.1120.10">
    <property type="match status" value="1"/>
</dbReference>
<evidence type="ECO:0000256" key="1">
    <source>
        <dbReference type="ARBA" id="ARBA00008779"/>
    </source>
</evidence>
<dbReference type="CDD" id="cd16146">
    <property type="entry name" value="ARS_like"/>
    <property type="match status" value="1"/>
</dbReference>
<gene>
    <name evidence="6" type="primary">atsA_32</name>
    <name evidence="6" type="ORF">SV7mr_23180</name>
</gene>
<keyword evidence="4" id="KW-0106">Calcium</keyword>
<evidence type="ECO:0000256" key="4">
    <source>
        <dbReference type="ARBA" id="ARBA00022837"/>
    </source>
</evidence>
<dbReference type="PANTHER" id="PTHR42693">
    <property type="entry name" value="ARYLSULFATASE FAMILY MEMBER"/>
    <property type="match status" value="1"/>
</dbReference>
<feature type="domain" description="Sulfatase N-terminal" evidence="5">
    <location>
        <begin position="55"/>
        <end position="361"/>
    </location>
</feature>
<dbReference type="PROSITE" id="PS00523">
    <property type="entry name" value="SULFATASE_1"/>
    <property type="match status" value="1"/>
</dbReference>
<evidence type="ECO:0000256" key="2">
    <source>
        <dbReference type="ARBA" id="ARBA00022723"/>
    </source>
</evidence>
<evidence type="ECO:0000313" key="6">
    <source>
        <dbReference type="EMBL" id="QDT59808.1"/>
    </source>
</evidence>